<proteinExistence type="predicted"/>
<protein>
    <submittedName>
        <fullName evidence="1">Bacteriocin-protection, YdeI or OmpD-Associated</fullName>
    </submittedName>
</protein>
<dbReference type="EMBL" id="FSRC01000002">
    <property type="protein sequence ID" value="SIO06456.1"/>
    <property type="molecule type" value="Genomic_DNA"/>
</dbReference>
<dbReference type="OrthoDB" id="8246703at2"/>
<dbReference type="InterPro" id="IPR015018">
    <property type="entry name" value="DUF1905"/>
</dbReference>
<sequence>MELIVEGTYLLEKFSGKGGWTFIKLPGDLIKSGKAFGMMKISGSIDDYSFEGKHLLPMGNGYVFLPVAKPIRKILGKEEGDEVSIKLYREEIPNTTPQELILCLQDDPGKLDLFNQLPKEEQNSWISYIYAVDDMEAKSNRIIKLLNSLC</sequence>
<dbReference type="InterPro" id="IPR037079">
    <property type="entry name" value="AF2212/PG0164-like_sf"/>
</dbReference>
<name>A0A1N6GG36_9BACT</name>
<dbReference type="SUPFAM" id="SSF141694">
    <property type="entry name" value="AF2212/PG0164-like"/>
    <property type="match status" value="1"/>
</dbReference>
<dbReference type="STRING" id="226505.SAMN05444394_3218"/>
<reference evidence="2" key="1">
    <citation type="submission" date="2016-11" db="EMBL/GenBank/DDBJ databases">
        <authorList>
            <person name="Varghese N."/>
            <person name="Submissions S."/>
        </authorList>
    </citation>
    <scope>NUCLEOTIDE SEQUENCE [LARGE SCALE GENOMIC DNA]</scope>
    <source>
        <strain evidence="2">DSM 15292</strain>
    </source>
</reference>
<dbReference type="RefSeq" id="WP_074225970.1">
    <property type="nucleotide sequence ID" value="NZ_FSRC01000002.1"/>
</dbReference>
<dbReference type="Gene3D" id="2.40.30.100">
    <property type="entry name" value="AF2212/PG0164-like"/>
    <property type="match status" value="1"/>
</dbReference>
<gene>
    <name evidence="1" type="ORF">SAMN05444394_3218</name>
</gene>
<evidence type="ECO:0000313" key="2">
    <source>
        <dbReference type="Proteomes" id="UP000185221"/>
    </source>
</evidence>
<accession>A0A1N6GG36</accession>
<dbReference type="Pfam" id="PF13376">
    <property type="entry name" value="OmdA"/>
    <property type="match status" value="1"/>
</dbReference>
<evidence type="ECO:0000313" key="1">
    <source>
        <dbReference type="EMBL" id="SIO06456.1"/>
    </source>
</evidence>
<organism evidence="1 2">
    <name type="scientific">Algoriphagus halophilus</name>
    <dbReference type="NCBI Taxonomy" id="226505"/>
    <lineage>
        <taxon>Bacteria</taxon>
        <taxon>Pseudomonadati</taxon>
        <taxon>Bacteroidota</taxon>
        <taxon>Cytophagia</taxon>
        <taxon>Cytophagales</taxon>
        <taxon>Cyclobacteriaceae</taxon>
        <taxon>Algoriphagus</taxon>
    </lineage>
</organism>
<dbReference type="AlphaFoldDB" id="A0A1N6GG36"/>
<dbReference type="Pfam" id="PF08922">
    <property type="entry name" value="DUF1905"/>
    <property type="match status" value="1"/>
</dbReference>
<dbReference type="Proteomes" id="UP000185221">
    <property type="component" value="Unassembled WGS sequence"/>
</dbReference>
<keyword evidence="2" id="KW-1185">Reference proteome</keyword>